<keyword evidence="3" id="KW-1003">Cell membrane</keyword>
<keyword evidence="4" id="KW-0677">Repeat</keyword>
<evidence type="ECO:0000259" key="9">
    <source>
        <dbReference type="PROSITE" id="PS50893"/>
    </source>
</evidence>
<evidence type="ECO:0000256" key="2">
    <source>
        <dbReference type="ARBA" id="ARBA00022448"/>
    </source>
</evidence>
<evidence type="ECO:0000256" key="5">
    <source>
        <dbReference type="ARBA" id="ARBA00022741"/>
    </source>
</evidence>
<dbReference type="GO" id="GO:0005886">
    <property type="term" value="C:plasma membrane"/>
    <property type="evidence" value="ECO:0007669"/>
    <property type="project" value="UniProtKB-SubCell"/>
</dbReference>
<dbReference type="PROSITE" id="PS00211">
    <property type="entry name" value="ABC_TRANSPORTER_1"/>
    <property type="match status" value="1"/>
</dbReference>
<dbReference type="PROSITE" id="PS50893">
    <property type="entry name" value="ABC_TRANSPORTER_2"/>
    <property type="match status" value="2"/>
</dbReference>
<dbReference type="CDD" id="cd03215">
    <property type="entry name" value="ABC_Carb_Monos_II"/>
    <property type="match status" value="1"/>
</dbReference>
<gene>
    <name evidence="10" type="ORF">SE18_08220</name>
</gene>
<organism evidence="10 11">
    <name type="scientific">Herpetosiphon geysericola</name>
    <dbReference type="NCBI Taxonomy" id="70996"/>
    <lineage>
        <taxon>Bacteria</taxon>
        <taxon>Bacillati</taxon>
        <taxon>Chloroflexota</taxon>
        <taxon>Chloroflexia</taxon>
        <taxon>Herpetosiphonales</taxon>
        <taxon>Herpetosiphonaceae</taxon>
        <taxon>Herpetosiphon</taxon>
    </lineage>
</organism>
<sequence>MADPQNLITVSGVSKVFPGVVALEGVDFALRKGEIHALMGENGAGKSTLIKILTGVEQPDQGRIELENTAISIKSPQHAQALGISTVYQEINLCTNISVAENIMLGHEPRRFGGIHWKKLNELASQALARLGIELDVTQPLGIYSIAIQQMVAIARALAIASAKVLILDEPTSSLDANETARLFAVMRALKQEGIGIVFVTHFLDQVYEIVDRVTILRNGRFVGSFDIAALSRVELVAKMLGRVVDELQALAHDKGQVAPQTEKGQLIEASGLGLRGALQPLDLTVGVGEVLGIAGLLGSGRTELASLLFGIATPDSGSLSIDGQQVTRFSPQALIKRGVALCPEDRKAEGIVGDLSIRENIILGLQGRYGWFKFIGRQKQTEIAEKYIKLLGIRTPSPDQLVKNLSGGNQQKVILARWLVTQPRLLILDEPTRGIDVGAKAEIQKLVLELVKDGMSIVFISSELEEVVRMSDRIVVLRDHAKVAEYDHAVSDRTLMQTMAGEA</sequence>
<keyword evidence="6 10" id="KW-0067">ATP-binding</keyword>
<keyword evidence="7" id="KW-1278">Translocase</keyword>
<dbReference type="InterPro" id="IPR027417">
    <property type="entry name" value="P-loop_NTPase"/>
</dbReference>
<keyword evidence="8" id="KW-0472">Membrane</keyword>
<evidence type="ECO:0000256" key="7">
    <source>
        <dbReference type="ARBA" id="ARBA00022967"/>
    </source>
</evidence>
<evidence type="ECO:0000256" key="1">
    <source>
        <dbReference type="ARBA" id="ARBA00004202"/>
    </source>
</evidence>
<dbReference type="InterPro" id="IPR003593">
    <property type="entry name" value="AAA+_ATPase"/>
</dbReference>
<proteinExistence type="predicted"/>
<keyword evidence="2" id="KW-0813">Transport</keyword>
<dbReference type="SUPFAM" id="SSF52540">
    <property type="entry name" value="P-loop containing nucleoside triphosphate hydrolases"/>
    <property type="match status" value="2"/>
</dbReference>
<comment type="subcellular location">
    <subcellularLocation>
        <location evidence="1">Cell membrane</location>
        <topology evidence="1">Peripheral membrane protein</topology>
    </subcellularLocation>
</comment>
<dbReference type="Pfam" id="PF00005">
    <property type="entry name" value="ABC_tran"/>
    <property type="match status" value="2"/>
</dbReference>
<accession>A0A0P6XZ85</accession>
<dbReference type="STRING" id="70996.SE18_08220"/>
<dbReference type="EMBL" id="LGKP01000013">
    <property type="protein sequence ID" value="KPL90221.1"/>
    <property type="molecule type" value="Genomic_DNA"/>
</dbReference>
<evidence type="ECO:0000256" key="3">
    <source>
        <dbReference type="ARBA" id="ARBA00022475"/>
    </source>
</evidence>
<dbReference type="InterPro" id="IPR003439">
    <property type="entry name" value="ABC_transporter-like_ATP-bd"/>
</dbReference>
<dbReference type="Gene3D" id="3.40.50.300">
    <property type="entry name" value="P-loop containing nucleotide triphosphate hydrolases"/>
    <property type="match status" value="2"/>
</dbReference>
<evidence type="ECO:0000256" key="4">
    <source>
        <dbReference type="ARBA" id="ARBA00022737"/>
    </source>
</evidence>
<dbReference type="GO" id="GO:0016887">
    <property type="term" value="F:ATP hydrolysis activity"/>
    <property type="evidence" value="ECO:0007669"/>
    <property type="project" value="InterPro"/>
</dbReference>
<dbReference type="PANTHER" id="PTHR43790">
    <property type="entry name" value="CARBOHYDRATE TRANSPORT ATP-BINDING PROTEIN MG119-RELATED"/>
    <property type="match status" value="1"/>
</dbReference>
<dbReference type="GO" id="GO:0005524">
    <property type="term" value="F:ATP binding"/>
    <property type="evidence" value="ECO:0007669"/>
    <property type="project" value="UniProtKB-KW"/>
</dbReference>
<dbReference type="Proteomes" id="UP000050277">
    <property type="component" value="Unassembled WGS sequence"/>
</dbReference>
<evidence type="ECO:0000313" key="11">
    <source>
        <dbReference type="Proteomes" id="UP000050277"/>
    </source>
</evidence>
<dbReference type="AlphaFoldDB" id="A0A0P6XZ85"/>
<dbReference type="CDD" id="cd03216">
    <property type="entry name" value="ABC_Carb_Monos_I"/>
    <property type="match status" value="1"/>
</dbReference>
<feature type="domain" description="ABC transporter" evidence="9">
    <location>
        <begin position="262"/>
        <end position="504"/>
    </location>
</feature>
<dbReference type="FunFam" id="3.40.50.300:FF:000127">
    <property type="entry name" value="Ribose import ATP-binding protein RbsA"/>
    <property type="match status" value="1"/>
</dbReference>
<protein>
    <submittedName>
        <fullName evidence="10">Sugar ABC transporter ATP-binding protein</fullName>
    </submittedName>
</protein>
<evidence type="ECO:0000256" key="6">
    <source>
        <dbReference type="ARBA" id="ARBA00022840"/>
    </source>
</evidence>
<dbReference type="RefSeq" id="WP_054533996.1">
    <property type="nucleotide sequence ID" value="NZ_LGKP01000013.1"/>
</dbReference>
<evidence type="ECO:0000313" key="10">
    <source>
        <dbReference type="EMBL" id="KPL90221.1"/>
    </source>
</evidence>
<dbReference type="InterPro" id="IPR050107">
    <property type="entry name" value="ABC_carbohydrate_import_ATPase"/>
</dbReference>
<feature type="domain" description="ABC transporter" evidence="9">
    <location>
        <begin position="8"/>
        <end position="244"/>
    </location>
</feature>
<dbReference type="OrthoDB" id="9771863at2"/>
<dbReference type="SMART" id="SM00382">
    <property type="entry name" value="AAA"/>
    <property type="match status" value="2"/>
</dbReference>
<dbReference type="InterPro" id="IPR017871">
    <property type="entry name" value="ABC_transporter-like_CS"/>
</dbReference>
<keyword evidence="5" id="KW-0547">Nucleotide-binding</keyword>
<evidence type="ECO:0000256" key="8">
    <source>
        <dbReference type="ARBA" id="ARBA00023136"/>
    </source>
</evidence>
<reference evidence="10 11" key="1">
    <citation type="submission" date="2015-07" db="EMBL/GenBank/DDBJ databases">
        <title>Whole genome sequence of Herpetosiphon geysericola DSM 7119.</title>
        <authorList>
            <person name="Hemp J."/>
            <person name="Ward L.M."/>
            <person name="Pace L.A."/>
            <person name="Fischer W.W."/>
        </authorList>
    </citation>
    <scope>NUCLEOTIDE SEQUENCE [LARGE SCALE GENOMIC DNA]</scope>
    <source>
        <strain evidence="10 11">DSM 7119</strain>
    </source>
</reference>
<keyword evidence="11" id="KW-1185">Reference proteome</keyword>
<name>A0A0P6XZ85_9CHLR</name>
<comment type="caution">
    <text evidence="10">The sequence shown here is derived from an EMBL/GenBank/DDBJ whole genome shotgun (WGS) entry which is preliminary data.</text>
</comment>
<dbReference type="PANTHER" id="PTHR43790:SF9">
    <property type="entry name" value="GALACTOFURANOSE TRANSPORTER ATP-BINDING PROTEIN YTFR"/>
    <property type="match status" value="1"/>
</dbReference>
<dbReference type="PATRIC" id="fig|70996.4.peg.880"/>